<accession>A0A238FTD2</accession>
<dbReference type="Gene3D" id="3.10.129.10">
    <property type="entry name" value="Hotdog Thioesterase"/>
    <property type="match status" value="1"/>
</dbReference>
<dbReference type="EMBL" id="FMSP01000021">
    <property type="protein sequence ID" value="SCV74478.1"/>
    <property type="molecule type" value="Genomic_DNA"/>
</dbReference>
<organism evidence="1 2">
    <name type="scientific">Microbotryum intermedium</name>
    <dbReference type="NCBI Taxonomy" id="269621"/>
    <lineage>
        <taxon>Eukaryota</taxon>
        <taxon>Fungi</taxon>
        <taxon>Dikarya</taxon>
        <taxon>Basidiomycota</taxon>
        <taxon>Pucciniomycotina</taxon>
        <taxon>Microbotryomycetes</taxon>
        <taxon>Microbotryales</taxon>
        <taxon>Microbotryaceae</taxon>
        <taxon>Microbotryum</taxon>
    </lineage>
</organism>
<dbReference type="InterPro" id="IPR029069">
    <property type="entry name" value="HotDog_dom_sf"/>
</dbReference>
<proteinExistence type="predicted"/>
<dbReference type="InterPro" id="IPR050563">
    <property type="entry name" value="4-hydroxybenzoyl-CoA_TE"/>
</dbReference>
<dbReference type="AlphaFoldDB" id="A0A238FTD2"/>
<dbReference type="OrthoDB" id="5538558at2759"/>
<dbReference type="SUPFAM" id="SSF54637">
    <property type="entry name" value="Thioesterase/thiol ester dehydrase-isomerase"/>
    <property type="match status" value="1"/>
</dbReference>
<gene>
    <name evidence="1" type="ORF">BQ2448_8117</name>
</gene>
<dbReference type="CDD" id="cd00586">
    <property type="entry name" value="4HBT"/>
    <property type="match status" value="1"/>
</dbReference>
<dbReference type="Pfam" id="PF13279">
    <property type="entry name" value="4HBT_2"/>
    <property type="match status" value="1"/>
</dbReference>
<dbReference type="Proteomes" id="UP000198372">
    <property type="component" value="Unassembled WGS sequence"/>
</dbReference>
<sequence>MNCAAPARTLQTLLWPASRAFTTSTRYTISAGPASQIRAPHGAYDPDNYAVNLAQGEAFIRENGYDIDSLIEQPVIWGDCDPFQHVNNVMHIRYYETGRMRLMQSLLPDLSPSSQESLIKGKPGGLGVILGSISSRYRVSGVVQSIPDPRSFVDWVLTFFFFTPRNQQRPVTFPDRLLIGHRIKSIGRYRFRLEHVCWSIQQKTAVNTGECEMVCYNYGALKTLKLL</sequence>
<name>A0A238FTD2_9BASI</name>
<keyword evidence="2" id="KW-1185">Reference proteome</keyword>
<dbReference type="PANTHER" id="PTHR31793:SF39">
    <property type="entry name" value="THIOESTERASE_THIOL ESTER DEHYDRASE-ISOMERASE"/>
    <property type="match status" value="1"/>
</dbReference>
<dbReference type="GO" id="GO:0047617">
    <property type="term" value="F:fatty acyl-CoA hydrolase activity"/>
    <property type="evidence" value="ECO:0007669"/>
    <property type="project" value="TreeGrafter"/>
</dbReference>
<reference evidence="2" key="1">
    <citation type="submission" date="2016-09" db="EMBL/GenBank/DDBJ databases">
        <authorList>
            <person name="Jeantristanb JTB J.-T."/>
            <person name="Ricardo R."/>
        </authorList>
    </citation>
    <scope>NUCLEOTIDE SEQUENCE [LARGE SCALE GENOMIC DNA]</scope>
</reference>
<protein>
    <submittedName>
        <fullName evidence="1">BQ2448_8117 protein</fullName>
    </submittedName>
</protein>
<evidence type="ECO:0000313" key="1">
    <source>
        <dbReference type="EMBL" id="SCV74478.1"/>
    </source>
</evidence>
<evidence type="ECO:0000313" key="2">
    <source>
        <dbReference type="Proteomes" id="UP000198372"/>
    </source>
</evidence>
<dbReference type="PANTHER" id="PTHR31793">
    <property type="entry name" value="4-HYDROXYBENZOYL-COA THIOESTERASE FAMILY MEMBER"/>
    <property type="match status" value="1"/>
</dbReference>